<proteinExistence type="predicted"/>
<keyword evidence="2" id="KW-0238">DNA-binding</keyword>
<evidence type="ECO:0000256" key="1">
    <source>
        <dbReference type="ARBA" id="ARBA00023015"/>
    </source>
</evidence>
<dbReference type="Gene3D" id="1.10.10.10">
    <property type="entry name" value="Winged helix-like DNA-binding domain superfamily/Winged helix DNA-binding domain"/>
    <property type="match status" value="1"/>
</dbReference>
<dbReference type="SUPFAM" id="SSF48008">
    <property type="entry name" value="GntR ligand-binding domain-like"/>
    <property type="match status" value="1"/>
</dbReference>
<evidence type="ECO:0000313" key="6">
    <source>
        <dbReference type="Proteomes" id="UP000053512"/>
    </source>
</evidence>
<sequence>MAKRTDAETLSKHIRDELRINMLSGQWAPGDRLQLNQISEQFNTSSTVVREALTRLAGERLVVLRPNRGFFVPTLSLDELRDITELRCVNEQFGVTLAIERGDLAWEGELMAAHHTMERTPSRDEDNRLTAEWAAAHQAFHAQLLAACGIPALVDLTNTLSDLAQLYNCWATSATNWTGRDLSAEHQAILDAALARDAEAASSLLADHYRGTLEAIATLGVEVGLPASV</sequence>
<dbReference type="Pfam" id="PF00392">
    <property type="entry name" value="GntR"/>
    <property type="match status" value="1"/>
</dbReference>
<accession>A0A0W8I4H5</accession>
<keyword evidence="1" id="KW-0805">Transcription regulation</keyword>
<reference evidence="6" key="1">
    <citation type="submission" date="2015-12" db="EMBL/GenBank/DDBJ databases">
        <authorList>
            <person name="Nair G.R."/>
            <person name="Kaur G."/>
            <person name="Mayilraj S."/>
        </authorList>
    </citation>
    <scope>NUCLEOTIDE SEQUENCE [LARGE SCALE GENOMIC DNA]</scope>
    <source>
        <strain evidence="6">CD08_4</strain>
    </source>
</reference>
<feature type="domain" description="HTH gntR-type" evidence="4">
    <location>
        <begin position="8"/>
        <end position="75"/>
    </location>
</feature>
<dbReference type="Pfam" id="PF07729">
    <property type="entry name" value="FCD"/>
    <property type="match status" value="1"/>
</dbReference>
<dbReference type="EMBL" id="LQBK01000039">
    <property type="protein sequence ID" value="KUG52583.1"/>
    <property type="molecule type" value="Genomic_DNA"/>
</dbReference>
<name>A0A0W8I4H5_KOCRO</name>
<dbReference type="Gene3D" id="1.20.120.530">
    <property type="entry name" value="GntR ligand-binding domain-like"/>
    <property type="match status" value="1"/>
</dbReference>
<keyword evidence="3" id="KW-0804">Transcription</keyword>
<evidence type="ECO:0000259" key="4">
    <source>
        <dbReference type="PROSITE" id="PS50949"/>
    </source>
</evidence>
<dbReference type="Proteomes" id="UP000053512">
    <property type="component" value="Unassembled WGS sequence"/>
</dbReference>
<gene>
    <name evidence="5" type="ORF">AVL61_13560</name>
</gene>
<dbReference type="InterPro" id="IPR011711">
    <property type="entry name" value="GntR_C"/>
</dbReference>
<evidence type="ECO:0000256" key="3">
    <source>
        <dbReference type="ARBA" id="ARBA00023163"/>
    </source>
</evidence>
<dbReference type="SMART" id="SM00895">
    <property type="entry name" value="FCD"/>
    <property type="match status" value="1"/>
</dbReference>
<dbReference type="SUPFAM" id="SSF46785">
    <property type="entry name" value="Winged helix' DNA-binding domain"/>
    <property type="match status" value="1"/>
</dbReference>
<dbReference type="InterPro" id="IPR000524">
    <property type="entry name" value="Tscrpt_reg_HTH_GntR"/>
</dbReference>
<dbReference type="RefSeq" id="WP_058875128.1">
    <property type="nucleotide sequence ID" value="NZ_LQBK01000039.1"/>
</dbReference>
<dbReference type="SMART" id="SM00345">
    <property type="entry name" value="HTH_GNTR"/>
    <property type="match status" value="1"/>
</dbReference>
<dbReference type="AlphaFoldDB" id="A0A0W8I4H5"/>
<evidence type="ECO:0000256" key="2">
    <source>
        <dbReference type="ARBA" id="ARBA00023125"/>
    </source>
</evidence>
<organism evidence="5 6">
    <name type="scientific">Kocuria rosea subsp. polaris</name>
    <dbReference type="NCBI Taxonomy" id="136273"/>
    <lineage>
        <taxon>Bacteria</taxon>
        <taxon>Bacillati</taxon>
        <taxon>Actinomycetota</taxon>
        <taxon>Actinomycetes</taxon>
        <taxon>Micrococcales</taxon>
        <taxon>Micrococcaceae</taxon>
        <taxon>Kocuria</taxon>
    </lineage>
</organism>
<protein>
    <recommendedName>
        <fullName evidence="4">HTH gntR-type domain-containing protein</fullName>
    </recommendedName>
</protein>
<comment type="caution">
    <text evidence="5">The sequence shown here is derived from an EMBL/GenBank/DDBJ whole genome shotgun (WGS) entry which is preliminary data.</text>
</comment>
<dbReference type="GO" id="GO:0003700">
    <property type="term" value="F:DNA-binding transcription factor activity"/>
    <property type="evidence" value="ECO:0007669"/>
    <property type="project" value="InterPro"/>
</dbReference>
<dbReference type="PANTHER" id="PTHR43537:SF20">
    <property type="entry name" value="HTH-TYPE TRANSCRIPTIONAL REPRESSOR GLAR"/>
    <property type="match status" value="1"/>
</dbReference>
<dbReference type="InterPro" id="IPR036388">
    <property type="entry name" value="WH-like_DNA-bd_sf"/>
</dbReference>
<dbReference type="CDD" id="cd07377">
    <property type="entry name" value="WHTH_GntR"/>
    <property type="match status" value="1"/>
</dbReference>
<dbReference type="InterPro" id="IPR036390">
    <property type="entry name" value="WH_DNA-bd_sf"/>
</dbReference>
<dbReference type="PANTHER" id="PTHR43537">
    <property type="entry name" value="TRANSCRIPTIONAL REGULATOR, GNTR FAMILY"/>
    <property type="match status" value="1"/>
</dbReference>
<dbReference type="InterPro" id="IPR008920">
    <property type="entry name" value="TF_FadR/GntR_C"/>
</dbReference>
<dbReference type="OrthoDB" id="3864082at2"/>
<evidence type="ECO:0000313" key="5">
    <source>
        <dbReference type="EMBL" id="KUG52583.1"/>
    </source>
</evidence>
<dbReference type="PROSITE" id="PS50949">
    <property type="entry name" value="HTH_GNTR"/>
    <property type="match status" value="1"/>
</dbReference>
<dbReference type="GO" id="GO:0003677">
    <property type="term" value="F:DNA binding"/>
    <property type="evidence" value="ECO:0007669"/>
    <property type="project" value="UniProtKB-KW"/>
</dbReference>